<dbReference type="Pfam" id="PF02350">
    <property type="entry name" value="Epimerase_2"/>
    <property type="match status" value="1"/>
</dbReference>
<reference evidence="2 3" key="1">
    <citation type="submission" date="2021-03" db="EMBL/GenBank/DDBJ databases">
        <title>Genomic Encyclopedia of Type Strains, Phase IV (KMG-IV): sequencing the most valuable type-strain genomes for metagenomic binning, comparative biology and taxonomic classification.</title>
        <authorList>
            <person name="Goeker M."/>
        </authorList>
    </citation>
    <scope>NUCLEOTIDE SEQUENCE [LARGE SCALE GENOMIC DNA]</scope>
    <source>
        <strain evidence="2 3">DSM 28650</strain>
    </source>
</reference>
<evidence type="ECO:0000259" key="1">
    <source>
        <dbReference type="Pfam" id="PF02350"/>
    </source>
</evidence>
<dbReference type="EMBL" id="JAGGLL010000010">
    <property type="protein sequence ID" value="MBP2021815.1"/>
    <property type="molecule type" value="Genomic_DNA"/>
</dbReference>
<dbReference type="SUPFAM" id="SSF53756">
    <property type="entry name" value="UDP-Glycosyltransferase/glycogen phosphorylase"/>
    <property type="match status" value="1"/>
</dbReference>
<dbReference type="InterPro" id="IPR020004">
    <property type="entry name" value="UDP-GlcNAc_Epase"/>
</dbReference>
<dbReference type="GO" id="GO:0102388">
    <property type="term" value="F:UDP-N,N'-diacetylbacillosamine 2-epimerase activity"/>
    <property type="evidence" value="ECO:0007669"/>
    <property type="project" value="UniProtKB-EC"/>
</dbReference>
<protein>
    <submittedName>
        <fullName evidence="2">GDP/UDP-N,N'-diacetylbacillosamine 2-epimerase (Hydrolyzing)</fullName>
        <ecNumber evidence="2">3.2.1.184</ecNumber>
    </submittedName>
</protein>
<organism evidence="2 3">
    <name type="scientific">Clostridium punense</name>
    <dbReference type="NCBI Taxonomy" id="1054297"/>
    <lineage>
        <taxon>Bacteria</taxon>
        <taxon>Bacillati</taxon>
        <taxon>Bacillota</taxon>
        <taxon>Clostridia</taxon>
        <taxon>Eubacteriales</taxon>
        <taxon>Clostridiaceae</taxon>
        <taxon>Clostridium</taxon>
    </lineage>
</organism>
<comment type="caution">
    <text evidence="2">The sequence shown here is derived from an EMBL/GenBank/DDBJ whole genome shotgun (WGS) entry which is preliminary data.</text>
</comment>
<feature type="domain" description="UDP-N-acetylglucosamine 2-epimerase" evidence="1">
    <location>
        <begin position="23"/>
        <end position="369"/>
    </location>
</feature>
<name>A0ABS4K209_9CLOT</name>
<keyword evidence="2" id="KW-0378">Hydrolase</keyword>
<sequence>MKKICVITGTRAEYSLLKPIIDKINNEDELKVQIIATGMHLSPEFGLTYKEIESDGYEISEKIEILLSSDTTVGISKSMGLAMISFSECYARLKPDLIIVLGDRYEMFSAVSAAMISRIPVAHLHGGESTEGLVDEAIRHSITKMSYLHFTSTEEYRNRVIQLGEAPERVFNVGAIGIENIKNTKFLSKEELVNQINFNLGDKFAIVTFHPVTLDSSLAEEQFSNVLSALDSFNDLDIIFTKANADTEGRIINQMIDEYVKKNSHRTISFTSMGKLRYLSAVKYASVVIGNSSSGIIEVPELKVPTVNIGDRQKGRVLSESIINCNANKCEIIDAIKKSLDNNFTQTLQNTTHPYGDGEVSSKVVSVIKSYLLDNKIDIKKHFYDLR</sequence>
<proteinExistence type="predicted"/>
<keyword evidence="3" id="KW-1185">Reference proteome</keyword>
<dbReference type="RefSeq" id="WP_021284406.1">
    <property type="nucleotide sequence ID" value="NZ_JAGGLL010000010.1"/>
</dbReference>
<dbReference type="Proteomes" id="UP001519308">
    <property type="component" value="Unassembled WGS sequence"/>
</dbReference>
<dbReference type="PANTHER" id="PTHR43174:SF3">
    <property type="entry name" value="UDP-N-ACETYLGLUCOSAMINE 2-EPIMERASE"/>
    <property type="match status" value="1"/>
</dbReference>
<dbReference type="NCBIfam" id="TIGR03568">
    <property type="entry name" value="NeuC_NnaA"/>
    <property type="match status" value="1"/>
</dbReference>
<dbReference type="CDD" id="cd03786">
    <property type="entry name" value="GTB_UDP-GlcNAc_2-Epimerase"/>
    <property type="match status" value="1"/>
</dbReference>
<keyword evidence="2" id="KW-0326">Glycosidase</keyword>
<dbReference type="InterPro" id="IPR029767">
    <property type="entry name" value="WecB-like"/>
</dbReference>
<gene>
    <name evidence="2" type="ORF">J2Z44_001611</name>
</gene>
<dbReference type="PANTHER" id="PTHR43174">
    <property type="entry name" value="UDP-N-ACETYLGLUCOSAMINE 2-EPIMERASE"/>
    <property type="match status" value="1"/>
</dbReference>
<evidence type="ECO:0000313" key="3">
    <source>
        <dbReference type="Proteomes" id="UP001519308"/>
    </source>
</evidence>
<dbReference type="Gene3D" id="3.40.50.2000">
    <property type="entry name" value="Glycogen Phosphorylase B"/>
    <property type="match status" value="2"/>
</dbReference>
<dbReference type="InterPro" id="IPR003331">
    <property type="entry name" value="UDP_GlcNAc_Epimerase_2_dom"/>
</dbReference>
<accession>A0ABS4K209</accession>
<evidence type="ECO:0000313" key="2">
    <source>
        <dbReference type="EMBL" id="MBP2021815.1"/>
    </source>
</evidence>
<dbReference type="EC" id="3.2.1.184" evidence="2"/>